<evidence type="ECO:0000256" key="1">
    <source>
        <dbReference type="ARBA" id="ARBA00022741"/>
    </source>
</evidence>
<protein>
    <submittedName>
        <fullName evidence="10">DNA-binding transcriptional response regulator, NtrC family, contains REC, AAA-type ATPase, and a Fis-type DNA-binding domains</fullName>
    </submittedName>
</protein>
<gene>
    <name evidence="10" type="ORF">SAMN04488045_3657</name>
</gene>
<dbReference type="Pfam" id="PF00072">
    <property type="entry name" value="Response_reg"/>
    <property type="match status" value="1"/>
</dbReference>
<proteinExistence type="predicted"/>
<feature type="domain" description="Sigma-54 factor interaction" evidence="8">
    <location>
        <begin position="165"/>
        <end position="394"/>
    </location>
</feature>
<dbReference type="Gene3D" id="1.10.8.60">
    <property type="match status" value="1"/>
</dbReference>
<keyword evidence="11" id="KW-1185">Reference proteome</keyword>
<dbReference type="GO" id="GO:0000160">
    <property type="term" value="P:phosphorelay signal transduction system"/>
    <property type="evidence" value="ECO:0007669"/>
    <property type="project" value="UniProtKB-KW"/>
</dbReference>
<dbReference type="Gene3D" id="3.40.50.300">
    <property type="entry name" value="P-loop containing nucleotide triphosphate hydrolases"/>
    <property type="match status" value="1"/>
</dbReference>
<dbReference type="SUPFAM" id="SSF52540">
    <property type="entry name" value="P-loop containing nucleoside triphosphate hydrolases"/>
    <property type="match status" value="1"/>
</dbReference>
<dbReference type="InterPro" id="IPR009057">
    <property type="entry name" value="Homeodomain-like_sf"/>
</dbReference>
<dbReference type="Gene3D" id="1.10.10.60">
    <property type="entry name" value="Homeodomain-like"/>
    <property type="match status" value="1"/>
</dbReference>
<keyword evidence="6" id="KW-0804">Transcription</keyword>
<evidence type="ECO:0000256" key="2">
    <source>
        <dbReference type="ARBA" id="ARBA00022840"/>
    </source>
</evidence>
<feature type="modified residue" description="4-aspartylphosphate" evidence="7">
    <location>
        <position position="55"/>
    </location>
</feature>
<dbReference type="PROSITE" id="PS50110">
    <property type="entry name" value="RESPONSE_REGULATORY"/>
    <property type="match status" value="1"/>
</dbReference>
<keyword evidence="4" id="KW-0805">Transcription regulation</keyword>
<evidence type="ECO:0000256" key="5">
    <source>
        <dbReference type="ARBA" id="ARBA00023125"/>
    </source>
</evidence>
<keyword evidence="3" id="KW-0902">Two-component regulatory system</keyword>
<evidence type="ECO:0000259" key="9">
    <source>
        <dbReference type="PROSITE" id="PS50110"/>
    </source>
</evidence>
<dbReference type="PANTHER" id="PTHR32071">
    <property type="entry name" value="TRANSCRIPTIONAL REGULATORY PROTEIN"/>
    <property type="match status" value="1"/>
</dbReference>
<dbReference type="GO" id="GO:0005524">
    <property type="term" value="F:ATP binding"/>
    <property type="evidence" value="ECO:0007669"/>
    <property type="project" value="UniProtKB-KW"/>
</dbReference>
<dbReference type="InterPro" id="IPR002197">
    <property type="entry name" value="HTH_Fis"/>
</dbReference>
<dbReference type="SUPFAM" id="SSF52172">
    <property type="entry name" value="CheY-like"/>
    <property type="match status" value="1"/>
</dbReference>
<dbReference type="AlphaFoldDB" id="A0A1H6BPS4"/>
<dbReference type="GO" id="GO:0006355">
    <property type="term" value="P:regulation of DNA-templated transcription"/>
    <property type="evidence" value="ECO:0007669"/>
    <property type="project" value="InterPro"/>
</dbReference>
<dbReference type="SUPFAM" id="SSF46689">
    <property type="entry name" value="Homeodomain-like"/>
    <property type="match status" value="1"/>
</dbReference>
<accession>A0A1H6BPS4</accession>
<dbReference type="PRINTS" id="PR01590">
    <property type="entry name" value="HTHFIS"/>
</dbReference>
<dbReference type="PANTHER" id="PTHR32071:SF117">
    <property type="entry name" value="PTS-DEPENDENT DIHYDROXYACETONE KINASE OPERON REGULATORY PROTEIN-RELATED"/>
    <property type="match status" value="1"/>
</dbReference>
<dbReference type="Proteomes" id="UP000236752">
    <property type="component" value="Unassembled WGS sequence"/>
</dbReference>
<dbReference type="PROSITE" id="PS00688">
    <property type="entry name" value="SIGMA54_INTERACT_3"/>
    <property type="match status" value="1"/>
</dbReference>
<keyword evidence="5 10" id="KW-0238">DNA-binding</keyword>
<dbReference type="Gene3D" id="3.40.50.2300">
    <property type="match status" value="1"/>
</dbReference>
<feature type="domain" description="Response regulatory" evidence="9">
    <location>
        <begin position="7"/>
        <end position="121"/>
    </location>
</feature>
<name>A0A1H6BPS4_9RHOB</name>
<dbReference type="CDD" id="cd17596">
    <property type="entry name" value="REC_HupR"/>
    <property type="match status" value="1"/>
</dbReference>
<dbReference type="InterPro" id="IPR025944">
    <property type="entry name" value="Sigma_54_int_dom_CS"/>
</dbReference>
<evidence type="ECO:0000256" key="6">
    <source>
        <dbReference type="ARBA" id="ARBA00023163"/>
    </source>
</evidence>
<dbReference type="RefSeq" id="WP_103911814.1">
    <property type="nucleotide sequence ID" value="NZ_FNUZ01000008.1"/>
</dbReference>
<evidence type="ECO:0000313" key="10">
    <source>
        <dbReference type="EMBL" id="SEG62216.1"/>
    </source>
</evidence>
<dbReference type="InterPro" id="IPR027417">
    <property type="entry name" value="P-loop_NTPase"/>
</dbReference>
<dbReference type="CDD" id="cd00009">
    <property type="entry name" value="AAA"/>
    <property type="match status" value="1"/>
</dbReference>
<evidence type="ECO:0000256" key="4">
    <source>
        <dbReference type="ARBA" id="ARBA00023015"/>
    </source>
</evidence>
<dbReference type="SMART" id="SM00448">
    <property type="entry name" value="REC"/>
    <property type="match status" value="1"/>
</dbReference>
<dbReference type="InterPro" id="IPR058031">
    <property type="entry name" value="AAA_lid_NorR"/>
</dbReference>
<keyword evidence="7" id="KW-0597">Phosphoprotein</keyword>
<dbReference type="PROSITE" id="PS50045">
    <property type="entry name" value="SIGMA54_INTERACT_4"/>
    <property type="match status" value="1"/>
</dbReference>
<dbReference type="Pfam" id="PF02954">
    <property type="entry name" value="HTH_8"/>
    <property type="match status" value="1"/>
</dbReference>
<dbReference type="Pfam" id="PF00158">
    <property type="entry name" value="Sigma54_activat"/>
    <property type="match status" value="1"/>
</dbReference>
<evidence type="ECO:0000259" key="8">
    <source>
        <dbReference type="PROSITE" id="PS50045"/>
    </source>
</evidence>
<dbReference type="InterPro" id="IPR011006">
    <property type="entry name" value="CheY-like_superfamily"/>
</dbReference>
<dbReference type="InterPro" id="IPR001789">
    <property type="entry name" value="Sig_transdc_resp-reg_receiver"/>
</dbReference>
<evidence type="ECO:0000313" key="11">
    <source>
        <dbReference type="Proteomes" id="UP000236752"/>
    </source>
</evidence>
<organism evidence="10 11">
    <name type="scientific">Thalassococcus halodurans</name>
    <dbReference type="NCBI Taxonomy" id="373675"/>
    <lineage>
        <taxon>Bacteria</taxon>
        <taxon>Pseudomonadati</taxon>
        <taxon>Pseudomonadota</taxon>
        <taxon>Alphaproteobacteria</taxon>
        <taxon>Rhodobacterales</taxon>
        <taxon>Roseobacteraceae</taxon>
        <taxon>Thalassococcus</taxon>
    </lineage>
</organism>
<evidence type="ECO:0000256" key="3">
    <source>
        <dbReference type="ARBA" id="ARBA00023012"/>
    </source>
</evidence>
<keyword evidence="1" id="KW-0547">Nucleotide-binding</keyword>
<sequence>MTDALPTVLLVDDEEHSLASMRMALEDDFDCLTASNAAEAEKLMEDNFVQVIFCDQRMPGKTGVEFLVEVRDRWPDTVRIIITGYTETNDMIAAINEAGIYQFLTKPWHPDQLLMSAKNAADLFRLSREHDQMALEMRYLSRSAESKVEEQRKALREGLGFEKVLRAPNSPMNNVVEQARQFASFDVSVMINGEDGTDKATLARAMHYASLRSDKGFFEINCAGADEDLIEAELFGAKPSAAHGRQKRNLGLLRKAEKGTVFLRNVGDLSPRLQRAMARFATEGTFRPIGASELERSDVRLLASSNGDLMAEVSAGRFRADLFFALSQTTLTVPPLRARIVDLPILAQNQLFDAAAKHGKPVHGLSDDAIRFLERYSWPGNLRELENEMVRMLIFSQDSVLGPELISRHILQASPDDTDADDRIDHVLVSDGTLKDRVEQIEMRILRETLTRLKWNKSRAAAELGLSRVGLRAKIDRYGITEPNKANATEHQED</sequence>
<keyword evidence="2" id="KW-0067">ATP-binding</keyword>
<dbReference type="EMBL" id="FNUZ01000008">
    <property type="protein sequence ID" value="SEG62216.1"/>
    <property type="molecule type" value="Genomic_DNA"/>
</dbReference>
<reference evidence="10 11" key="1">
    <citation type="submission" date="2016-10" db="EMBL/GenBank/DDBJ databases">
        <authorList>
            <person name="de Groot N.N."/>
        </authorList>
    </citation>
    <scope>NUCLEOTIDE SEQUENCE [LARGE SCALE GENOMIC DNA]</scope>
    <source>
        <strain evidence="10 11">DSM 26915</strain>
    </source>
</reference>
<dbReference type="InterPro" id="IPR002078">
    <property type="entry name" value="Sigma_54_int"/>
</dbReference>
<evidence type="ECO:0000256" key="7">
    <source>
        <dbReference type="PROSITE-ProRule" id="PRU00169"/>
    </source>
</evidence>
<dbReference type="GO" id="GO:0043565">
    <property type="term" value="F:sequence-specific DNA binding"/>
    <property type="evidence" value="ECO:0007669"/>
    <property type="project" value="InterPro"/>
</dbReference>
<dbReference type="Pfam" id="PF25601">
    <property type="entry name" value="AAA_lid_14"/>
    <property type="match status" value="1"/>
</dbReference>
<dbReference type="OrthoDB" id="9762726at2"/>